<dbReference type="FunFam" id="3.40.50.1010:FF:000016">
    <property type="entry name" value="Flap endonuclease 1"/>
    <property type="match status" value="1"/>
</dbReference>
<keyword evidence="1 12" id="KW-0235">DNA replication</keyword>
<evidence type="ECO:0000256" key="11">
    <source>
        <dbReference type="ARBA" id="ARBA00065981"/>
    </source>
</evidence>
<dbReference type="Pfam" id="PF00867">
    <property type="entry name" value="XPG_I"/>
    <property type="match status" value="1"/>
</dbReference>
<dbReference type="InterPro" id="IPR019973">
    <property type="entry name" value="Flap_endonuc_arc"/>
</dbReference>
<dbReference type="EC" id="3.1.-.-" evidence="12"/>
<dbReference type="GO" id="GO:0000287">
    <property type="term" value="F:magnesium ion binding"/>
    <property type="evidence" value="ECO:0007669"/>
    <property type="project" value="UniProtKB-UniRule"/>
</dbReference>
<dbReference type="SMART" id="SM00485">
    <property type="entry name" value="XPGN"/>
    <property type="match status" value="1"/>
</dbReference>
<comment type="caution">
    <text evidence="12">Lacks conserved residue(s) required for the propagation of feature annotation.</text>
</comment>
<dbReference type="GO" id="GO:0008409">
    <property type="term" value="F:5'-3' exonuclease activity"/>
    <property type="evidence" value="ECO:0007669"/>
    <property type="project" value="UniProtKB-UniRule"/>
</dbReference>
<dbReference type="NCBIfam" id="TIGR03674">
    <property type="entry name" value="fen_arch"/>
    <property type="match status" value="1"/>
</dbReference>
<reference evidence="16" key="1">
    <citation type="submission" date="2020-06" db="EMBL/GenBank/DDBJ databases">
        <title>Unique genomic features of the anaerobic methanotrophic archaea.</title>
        <authorList>
            <person name="Chadwick G.L."/>
            <person name="Skennerton C.T."/>
            <person name="Laso-Perez R."/>
            <person name="Leu A.O."/>
            <person name="Speth D.R."/>
            <person name="Yu H."/>
            <person name="Morgan-Lang C."/>
            <person name="Hatzenpichler R."/>
            <person name="Goudeau D."/>
            <person name="Malmstrom R."/>
            <person name="Brazelton W.J."/>
            <person name="Woyke T."/>
            <person name="Hallam S.J."/>
            <person name="Tyson G.W."/>
            <person name="Wegener G."/>
            <person name="Boetius A."/>
            <person name="Orphan V."/>
        </authorList>
    </citation>
    <scope>NUCLEOTIDE SEQUENCE</scope>
</reference>
<evidence type="ECO:0000313" key="16">
    <source>
        <dbReference type="EMBL" id="QNO51495.1"/>
    </source>
</evidence>
<feature type="binding site" evidence="12">
    <location>
        <position position="172"/>
    </location>
    <ligand>
        <name>Mg(2+)</name>
        <dbReference type="ChEBI" id="CHEBI:18420"/>
        <label>2</label>
    </ligand>
</feature>
<evidence type="ECO:0000256" key="8">
    <source>
        <dbReference type="ARBA" id="ARBA00022842"/>
    </source>
</evidence>
<dbReference type="EMBL" id="MT631471">
    <property type="protein sequence ID" value="QNO51495.1"/>
    <property type="molecule type" value="Genomic_DNA"/>
</dbReference>
<comment type="function">
    <text evidence="12">Structure-specific nuclease with 5'-flap endonuclease and 5'-3' exonuclease activities involved in DNA replication and repair. During DNA replication, cleaves the 5'-overhanging flap structure that is generated by displacement synthesis when DNA polymerase encounters the 5'-end of a downstream Okazaki fragment. Binds the unpaired 3'-DNA end and kinks the DNA to facilitate 5' cleavage specificity. Cleaves one nucleotide into the double-stranded DNA from the junction in flap DNA, leaving a nick for ligation. Also involved in the base excision repair (BER) pathway. Acts as a genome stabilization factor that prevents flaps from equilibrating into structurs that lead to duplications and deletions. Also possesses 5'-3' exonuclease activity on nicked or gapped double-stranded DNA.</text>
</comment>
<evidence type="ECO:0000256" key="9">
    <source>
        <dbReference type="ARBA" id="ARBA00023204"/>
    </source>
</evidence>
<evidence type="ECO:0000256" key="7">
    <source>
        <dbReference type="ARBA" id="ARBA00022839"/>
    </source>
</evidence>
<evidence type="ECO:0000256" key="12">
    <source>
        <dbReference type="HAMAP-Rule" id="MF_00614"/>
    </source>
</evidence>
<comment type="cofactor">
    <cofactor evidence="12">
        <name>Mg(2+)</name>
        <dbReference type="ChEBI" id="CHEBI:18420"/>
    </cofactor>
    <text evidence="12">Binds 2 magnesium ions per subunit. They probably participate in the reaction catalyzed by the enzyme. May bind an additional third magnesium ion after substrate binding.</text>
</comment>
<keyword evidence="4 12" id="KW-0255">Endonuclease</keyword>
<comment type="function">
    <text evidence="10">Structure-specific nuclease with 5'-flap endonuclease and 5'-3' exonuclease activities involved in DNA replication and repair. During DNA replication, cleaves the 5'-overhanging flap structure that is generated by displacement synthesis when DNA polymerase encounters the 5'-end of a downstream Okazaki fragment. Binds the unpaired 3'-DNA end and kinks the DNA to facilitate 5' cleavage specificity. Cleaves one nucleotide into the double-stranded DNA from the junction in flap DNA, leaving a nick for ligation. Also involved in the base excision repair (BER) pathway. Acts as a genome stabilization factor that prevents flaps from equilibrating into structures that lead to duplications and deletions. Also possesses 5'-3' exonuclease activity on nicked or gapped double-stranded DNA.</text>
</comment>
<keyword evidence="8 12" id="KW-0460">Magnesium</keyword>
<gene>
    <name evidence="12 16" type="primary">fen</name>
    <name evidence="16" type="ORF">CBNPKNJC_00009</name>
</gene>
<evidence type="ECO:0000259" key="14">
    <source>
        <dbReference type="SMART" id="SM00484"/>
    </source>
</evidence>
<feature type="binding site" evidence="12">
    <location>
        <position position="174"/>
    </location>
    <ligand>
        <name>Mg(2+)</name>
        <dbReference type="ChEBI" id="CHEBI:18420"/>
        <label>2</label>
    </ligand>
</feature>
<keyword evidence="7 12" id="KW-0269">Exonuclease</keyword>
<evidence type="ECO:0000256" key="5">
    <source>
        <dbReference type="ARBA" id="ARBA00022763"/>
    </source>
</evidence>
<organism evidence="16">
    <name type="scientific">Candidatus Methanophagaceae archaeon ANME-1 ERB6</name>
    <dbReference type="NCBI Taxonomy" id="2759912"/>
    <lineage>
        <taxon>Archaea</taxon>
        <taxon>Methanobacteriati</taxon>
        <taxon>Methanobacteriota</taxon>
        <taxon>Stenosarchaea group</taxon>
        <taxon>Methanomicrobia</taxon>
        <taxon>Candidatus Methanophagales</taxon>
        <taxon>Candidatus Methanophagaceae</taxon>
    </lineage>
</organism>
<evidence type="ECO:0000256" key="2">
    <source>
        <dbReference type="ARBA" id="ARBA00022722"/>
    </source>
</evidence>
<feature type="binding site" evidence="12">
    <location>
        <position position="80"/>
    </location>
    <ligand>
        <name>Mg(2+)</name>
        <dbReference type="ChEBI" id="CHEBI:18420"/>
        <label>1</label>
    </ligand>
</feature>
<dbReference type="GO" id="GO:0017108">
    <property type="term" value="F:5'-flap endonuclease activity"/>
    <property type="evidence" value="ECO:0007669"/>
    <property type="project" value="UniProtKB-UniRule"/>
</dbReference>
<keyword evidence="6 12" id="KW-0378">Hydrolase</keyword>
<dbReference type="InterPro" id="IPR002421">
    <property type="entry name" value="5-3_exonuclease"/>
</dbReference>
<proteinExistence type="inferred from homology"/>
<evidence type="ECO:0000256" key="10">
    <source>
        <dbReference type="ARBA" id="ARBA00024702"/>
    </source>
</evidence>
<dbReference type="InterPro" id="IPR006084">
    <property type="entry name" value="XPG/Rad2"/>
</dbReference>
<evidence type="ECO:0000256" key="6">
    <source>
        <dbReference type="ARBA" id="ARBA00022801"/>
    </source>
</evidence>
<dbReference type="Pfam" id="PF00752">
    <property type="entry name" value="XPG_N"/>
    <property type="match status" value="1"/>
</dbReference>
<evidence type="ECO:0000259" key="13">
    <source>
        <dbReference type="SMART" id="SM00475"/>
    </source>
</evidence>
<dbReference type="HAMAP" id="MF_00614">
    <property type="entry name" value="Fen"/>
    <property type="match status" value="1"/>
</dbReference>
<evidence type="ECO:0000259" key="15">
    <source>
        <dbReference type="SMART" id="SM00485"/>
    </source>
</evidence>
<dbReference type="SMART" id="SM00484">
    <property type="entry name" value="XPGI"/>
    <property type="match status" value="1"/>
</dbReference>
<protein>
    <recommendedName>
        <fullName evidence="12">Flap endonuclease 1</fullName>
        <shortName evidence="12">FEN-1</shortName>
        <ecNumber evidence="12">3.1.-.-</ecNumber>
    </recommendedName>
    <alternativeName>
        <fullName evidence="12">Flap structure-specific endonuclease 1</fullName>
    </alternativeName>
</protein>
<dbReference type="CDD" id="cd09867">
    <property type="entry name" value="PIN_FEN1"/>
    <property type="match status" value="1"/>
</dbReference>
<name>A0A7G9YU11_9EURY</name>
<evidence type="ECO:0000256" key="3">
    <source>
        <dbReference type="ARBA" id="ARBA00022723"/>
    </source>
</evidence>
<feature type="binding site" evidence="12">
    <location>
        <position position="151"/>
    </location>
    <ligand>
        <name>Mg(2+)</name>
        <dbReference type="ChEBI" id="CHEBI:18420"/>
        <label>1</label>
    </ligand>
</feature>
<dbReference type="SUPFAM" id="SSF47807">
    <property type="entry name" value="5' to 3' exonuclease, C-terminal subdomain"/>
    <property type="match status" value="1"/>
</dbReference>
<dbReference type="InterPro" id="IPR036279">
    <property type="entry name" value="5-3_exonuclease_C_sf"/>
</dbReference>
<dbReference type="InterPro" id="IPR006085">
    <property type="entry name" value="XPG_DNA_repair_N"/>
</dbReference>
<keyword evidence="9 12" id="KW-0234">DNA repair</keyword>
<dbReference type="PANTHER" id="PTHR11081">
    <property type="entry name" value="FLAP ENDONUCLEASE FAMILY MEMBER"/>
    <property type="match status" value="1"/>
</dbReference>
<sequence>MGSKISEILEPKEISLDALSGKIVAVDAYITLYQFLSTIRQPDGTPLKDSSGRTTSHLSGLMYRTATLMEKGIKSVFVFDGKPAELKAKELKNRSERRAQAMRKWEEAKVLFPEEAFKYAQASSKVDKAIVEDAKALLAYLGIPCLQAPSEGEAQAAYMAQKGDAELVSSQDYDSLLFGAPAMVRNLTAPRKKTKIEVIELKKLEEKHEITREQLVDIAILVGSDFNPGIKGIGVKTALKLIKKHHNIEKLMAQPEIGEKGGIEDYALVRDIFLHPDVNRSYELKWANLDEGKVKEFLCEEHDFSATRVSKVLEKILRSKPDVPQQKIGQWL</sequence>
<dbReference type="SMART" id="SM00279">
    <property type="entry name" value="HhH2"/>
    <property type="match status" value="1"/>
</dbReference>
<dbReference type="InterPro" id="IPR029060">
    <property type="entry name" value="PIN-like_dom_sf"/>
</dbReference>
<keyword evidence="2 12" id="KW-0540">Nuclease</keyword>
<dbReference type="Gene3D" id="3.40.50.1010">
    <property type="entry name" value="5'-nuclease"/>
    <property type="match status" value="1"/>
</dbReference>
<dbReference type="InterPro" id="IPR023426">
    <property type="entry name" value="Flap_endonuc"/>
</dbReference>
<comment type="subunit">
    <text evidence="11 12">Interacts with PCNA. PCNA stimulates the nuclease activity without altering cleavage specificity.</text>
</comment>
<feature type="domain" description="5'-3' exonuclease" evidence="13">
    <location>
        <begin position="21"/>
        <end position="329"/>
    </location>
</feature>
<feature type="domain" description="XPG N-terminal" evidence="15">
    <location>
        <begin position="1"/>
        <end position="101"/>
    </location>
</feature>
<dbReference type="GO" id="GO:0043137">
    <property type="term" value="P:DNA replication, removal of RNA primer"/>
    <property type="evidence" value="ECO:0007669"/>
    <property type="project" value="UniProtKB-UniRule"/>
</dbReference>
<dbReference type="PRINTS" id="PR00853">
    <property type="entry name" value="XPGRADSUPER"/>
</dbReference>
<feature type="binding site" evidence="12">
    <location>
        <position position="225"/>
    </location>
    <ligand>
        <name>Mg(2+)</name>
        <dbReference type="ChEBI" id="CHEBI:18420"/>
        <label>2</label>
    </ligand>
</feature>
<dbReference type="GO" id="GO:0003677">
    <property type="term" value="F:DNA binding"/>
    <property type="evidence" value="ECO:0007669"/>
    <property type="project" value="UniProtKB-UniRule"/>
</dbReference>
<dbReference type="AlphaFoldDB" id="A0A7G9YU11"/>
<feature type="region of interest" description="Interaction with PCNA" evidence="12">
    <location>
        <begin position="324"/>
        <end position="332"/>
    </location>
</feature>
<dbReference type="Gene3D" id="1.10.150.20">
    <property type="entry name" value="5' to 3' exonuclease, C-terminal subdomain"/>
    <property type="match status" value="1"/>
</dbReference>
<dbReference type="InterPro" id="IPR008918">
    <property type="entry name" value="HhH2"/>
</dbReference>
<dbReference type="PANTHER" id="PTHR11081:SF9">
    <property type="entry name" value="FLAP ENDONUCLEASE 1"/>
    <property type="match status" value="1"/>
</dbReference>
<keyword evidence="5 12" id="KW-0227">DNA damage</keyword>
<feature type="binding site" evidence="12">
    <location>
        <position position="153"/>
    </location>
    <ligand>
        <name>Mg(2+)</name>
        <dbReference type="ChEBI" id="CHEBI:18420"/>
        <label>1</label>
    </ligand>
</feature>
<feature type="binding site" evidence="12">
    <location>
        <position position="27"/>
    </location>
    <ligand>
        <name>Mg(2+)</name>
        <dbReference type="ChEBI" id="CHEBI:18420"/>
        <label>1</label>
    </ligand>
</feature>
<dbReference type="InterPro" id="IPR006086">
    <property type="entry name" value="XPG-I_dom"/>
</dbReference>
<dbReference type="GO" id="GO:0006281">
    <property type="term" value="P:DNA repair"/>
    <property type="evidence" value="ECO:0007669"/>
    <property type="project" value="UniProtKB-UniRule"/>
</dbReference>
<feature type="domain" description="XPG-I" evidence="14">
    <location>
        <begin position="139"/>
        <end position="210"/>
    </location>
</feature>
<dbReference type="SUPFAM" id="SSF88723">
    <property type="entry name" value="PIN domain-like"/>
    <property type="match status" value="1"/>
</dbReference>
<comment type="similarity">
    <text evidence="12">Belongs to the XPG/RAD2 endonuclease family. FEN1 subfamily.</text>
</comment>
<accession>A0A7G9YU11</accession>
<keyword evidence="3 12" id="KW-0479">Metal-binding</keyword>
<evidence type="ECO:0000256" key="1">
    <source>
        <dbReference type="ARBA" id="ARBA00022705"/>
    </source>
</evidence>
<dbReference type="SMART" id="SM00475">
    <property type="entry name" value="53EXOc"/>
    <property type="match status" value="1"/>
</dbReference>
<evidence type="ECO:0000256" key="4">
    <source>
        <dbReference type="ARBA" id="ARBA00022759"/>
    </source>
</evidence>
<feature type="region of interest" description="N-domain" evidence="12">
    <location>
        <begin position="1"/>
        <end position="98"/>
    </location>
</feature>